<dbReference type="PANTHER" id="PTHR11927">
    <property type="entry name" value="GALACTOSIDE 2-L-FUCOSYLTRANSFERASE"/>
    <property type="match status" value="1"/>
</dbReference>
<name>A0A6C0AHP3_9ZZZZ</name>
<dbReference type="InterPro" id="IPR002516">
    <property type="entry name" value="Glyco_trans_11"/>
</dbReference>
<protein>
    <recommendedName>
        <fullName evidence="4">Glycosyltransferase</fullName>
    </recommendedName>
</protein>
<organism evidence="3">
    <name type="scientific">viral metagenome</name>
    <dbReference type="NCBI Taxonomy" id="1070528"/>
    <lineage>
        <taxon>unclassified sequences</taxon>
        <taxon>metagenomes</taxon>
        <taxon>organismal metagenomes</taxon>
    </lineage>
</organism>
<keyword evidence="2" id="KW-0808">Transferase</keyword>
<sequence length="272" mass="32164">MISVYLQGGLGNQLFQICAAIAYAMEHREKLVFPAFKADGSIRPTYWDTILKRLKEGIEPTLNCETIPKVFEEGFHYTPIPVKPNSMLVGYFQSYKYFDRHFEAINKKLNFKMEQEIVRNKYLTLTETISLHFRIGDYTSLQLHHNILKDQYYIGAIQEILKRTRKNNWNIIYFCEEKDNIPVKQRMRRIKKKFPELNFYKAEDNMQDWEQLLLMSCSDHHIIANSAFSWWAAYLNQTPNKLVCYPKTWFGAANYDKKTTDLCPPSWISIDA</sequence>
<dbReference type="GO" id="GO:0008107">
    <property type="term" value="F:galactoside 2-alpha-L-fucosyltransferase activity"/>
    <property type="evidence" value="ECO:0007669"/>
    <property type="project" value="InterPro"/>
</dbReference>
<reference evidence="3" key="1">
    <citation type="journal article" date="2020" name="Nature">
        <title>Giant virus diversity and host interactions through global metagenomics.</title>
        <authorList>
            <person name="Schulz F."/>
            <person name="Roux S."/>
            <person name="Paez-Espino D."/>
            <person name="Jungbluth S."/>
            <person name="Walsh D.A."/>
            <person name="Denef V.J."/>
            <person name="McMahon K.D."/>
            <person name="Konstantinidis K.T."/>
            <person name="Eloe-Fadrosh E.A."/>
            <person name="Kyrpides N.C."/>
            <person name="Woyke T."/>
        </authorList>
    </citation>
    <scope>NUCLEOTIDE SEQUENCE</scope>
    <source>
        <strain evidence="3">GVMAG-S-1035118-87</strain>
    </source>
</reference>
<dbReference type="GO" id="GO:0016020">
    <property type="term" value="C:membrane"/>
    <property type="evidence" value="ECO:0007669"/>
    <property type="project" value="InterPro"/>
</dbReference>
<dbReference type="EMBL" id="MN740629">
    <property type="protein sequence ID" value="QHS79314.1"/>
    <property type="molecule type" value="Genomic_DNA"/>
</dbReference>
<dbReference type="GO" id="GO:0005975">
    <property type="term" value="P:carbohydrate metabolic process"/>
    <property type="evidence" value="ECO:0007669"/>
    <property type="project" value="InterPro"/>
</dbReference>
<evidence type="ECO:0000313" key="3">
    <source>
        <dbReference type="EMBL" id="QHS79314.1"/>
    </source>
</evidence>
<evidence type="ECO:0000256" key="2">
    <source>
        <dbReference type="ARBA" id="ARBA00022679"/>
    </source>
</evidence>
<dbReference type="CDD" id="cd11301">
    <property type="entry name" value="Fut1_Fut2_like"/>
    <property type="match status" value="1"/>
</dbReference>
<dbReference type="Pfam" id="PF01531">
    <property type="entry name" value="Glyco_transf_11"/>
    <property type="match status" value="1"/>
</dbReference>
<proteinExistence type="predicted"/>
<dbReference type="PANTHER" id="PTHR11927:SF9">
    <property type="entry name" value="L-FUCOSYLTRANSFERASE"/>
    <property type="match status" value="1"/>
</dbReference>
<accession>A0A6C0AHP3</accession>
<evidence type="ECO:0000256" key="1">
    <source>
        <dbReference type="ARBA" id="ARBA00022676"/>
    </source>
</evidence>
<evidence type="ECO:0008006" key="4">
    <source>
        <dbReference type="Google" id="ProtNLM"/>
    </source>
</evidence>
<keyword evidence="1" id="KW-0328">Glycosyltransferase</keyword>
<dbReference type="AlphaFoldDB" id="A0A6C0AHP3"/>